<protein>
    <submittedName>
        <fullName evidence="6">Acyl transferase/acyl hydrolase/lysophospholipase</fullName>
    </submittedName>
</protein>
<evidence type="ECO:0000313" key="7">
    <source>
        <dbReference type="Proteomes" id="UP000717696"/>
    </source>
</evidence>
<feature type="short sequence motif" description="DGA/G" evidence="4">
    <location>
        <begin position="202"/>
        <end position="204"/>
    </location>
</feature>
<dbReference type="Pfam" id="PF01734">
    <property type="entry name" value="Patatin"/>
    <property type="match status" value="1"/>
</dbReference>
<evidence type="ECO:0000256" key="4">
    <source>
        <dbReference type="PROSITE-ProRule" id="PRU01161"/>
    </source>
</evidence>
<feature type="short sequence motif" description="GXSXG" evidence="4">
    <location>
        <begin position="58"/>
        <end position="62"/>
    </location>
</feature>
<keyword evidence="1 4" id="KW-0378">Hydrolase</keyword>
<comment type="caution">
    <text evidence="6">The sequence shown here is derived from an EMBL/GenBank/DDBJ whole genome shotgun (WGS) entry which is preliminary data.</text>
</comment>
<organism evidence="6 7">
    <name type="scientific">Dactylonectria estremocensis</name>
    <dbReference type="NCBI Taxonomy" id="1079267"/>
    <lineage>
        <taxon>Eukaryota</taxon>
        <taxon>Fungi</taxon>
        <taxon>Dikarya</taxon>
        <taxon>Ascomycota</taxon>
        <taxon>Pezizomycotina</taxon>
        <taxon>Sordariomycetes</taxon>
        <taxon>Hypocreomycetidae</taxon>
        <taxon>Hypocreales</taxon>
        <taxon>Nectriaceae</taxon>
        <taxon>Dactylonectria</taxon>
    </lineage>
</organism>
<keyword evidence="7" id="KW-1185">Reference proteome</keyword>
<reference evidence="6" key="1">
    <citation type="journal article" date="2021" name="Nat. Commun.">
        <title>Genetic determinants of endophytism in the Arabidopsis root mycobiome.</title>
        <authorList>
            <person name="Mesny F."/>
            <person name="Miyauchi S."/>
            <person name="Thiergart T."/>
            <person name="Pickel B."/>
            <person name="Atanasova L."/>
            <person name="Karlsson M."/>
            <person name="Huettel B."/>
            <person name="Barry K.W."/>
            <person name="Haridas S."/>
            <person name="Chen C."/>
            <person name="Bauer D."/>
            <person name="Andreopoulos W."/>
            <person name="Pangilinan J."/>
            <person name="LaButti K."/>
            <person name="Riley R."/>
            <person name="Lipzen A."/>
            <person name="Clum A."/>
            <person name="Drula E."/>
            <person name="Henrissat B."/>
            <person name="Kohler A."/>
            <person name="Grigoriev I.V."/>
            <person name="Martin F.M."/>
            <person name="Hacquard S."/>
        </authorList>
    </citation>
    <scope>NUCLEOTIDE SEQUENCE</scope>
    <source>
        <strain evidence="6">MPI-CAGE-AT-0021</strain>
    </source>
</reference>
<dbReference type="GO" id="GO:0016042">
    <property type="term" value="P:lipid catabolic process"/>
    <property type="evidence" value="ECO:0007669"/>
    <property type="project" value="UniProtKB-UniRule"/>
</dbReference>
<name>A0A9P9EGN1_9HYPO</name>
<dbReference type="AlphaFoldDB" id="A0A9P9EGN1"/>
<feature type="active site" description="Proton acceptor" evidence="4">
    <location>
        <position position="202"/>
    </location>
</feature>
<dbReference type="SUPFAM" id="SSF52151">
    <property type="entry name" value="FabD/lysophospholipase-like"/>
    <property type="match status" value="1"/>
</dbReference>
<dbReference type="OrthoDB" id="1658288at2759"/>
<dbReference type="GO" id="GO:0016020">
    <property type="term" value="C:membrane"/>
    <property type="evidence" value="ECO:0007669"/>
    <property type="project" value="TreeGrafter"/>
</dbReference>
<dbReference type="GO" id="GO:0019369">
    <property type="term" value="P:arachidonate metabolic process"/>
    <property type="evidence" value="ECO:0007669"/>
    <property type="project" value="TreeGrafter"/>
</dbReference>
<sequence length="345" mass="38146">MASSSARETRLGGGIRLLCFDGGGVRGLSSLRILQRVVELIDPVNPPKPCDCFDMIAGTSTGGLIAIMLGRLKMSVFECIEEYQKLSTAVFTKTRHRVGWSGNLQGRFDHEALENGIKGLLQRLGLPEDELMKEGDGAPLCKTFVCAMNQQTSKIVLFPNYYSRKWGTCMLDCARIWQVARATSAATSFFEPVSINESVFVDGATGANNPVYELWAEALEVFFQGDEGRRLHNIGCLVSIGTGLSSLKKFGETIPNVLKAMKGIAIDSEEKIQSFLRDFPCVRKNDVFFRFNVVQGLSHVGLEEKDRLADIDAYTDNYCHSPLVMDQMEMCAKLLKEPKFSGTPT</sequence>
<evidence type="ECO:0000256" key="1">
    <source>
        <dbReference type="ARBA" id="ARBA00022801"/>
    </source>
</evidence>
<dbReference type="Proteomes" id="UP000717696">
    <property type="component" value="Unassembled WGS sequence"/>
</dbReference>
<dbReference type="GO" id="GO:0016740">
    <property type="term" value="F:transferase activity"/>
    <property type="evidence" value="ECO:0007669"/>
    <property type="project" value="UniProtKB-KW"/>
</dbReference>
<dbReference type="EMBL" id="JAGMUU010000016">
    <property type="protein sequence ID" value="KAH7136769.1"/>
    <property type="molecule type" value="Genomic_DNA"/>
</dbReference>
<dbReference type="GO" id="GO:0047499">
    <property type="term" value="F:calcium-independent phospholipase A2 activity"/>
    <property type="evidence" value="ECO:0007669"/>
    <property type="project" value="TreeGrafter"/>
</dbReference>
<dbReference type="PANTHER" id="PTHR24185:SF1">
    <property type="entry name" value="CALCIUM-INDEPENDENT PHOSPHOLIPASE A2-GAMMA"/>
    <property type="match status" value="1"/>
</dbReference>
<keyword evidence="2 4" id="KW-0442">Lipid degradation</keyword>
<dbReference type="PANTHER" id="PTHR24185">
    <property type="entry name" value="CALCIUM-INDEPENDENT PHOSPHOLIPASE A2-GAMMA"/>
    <property type="match status" value="1"/>
</dbReference>
<evidence type="ECO:0000256" key="2">
    <source>
        <dbReference type="ARBA" id="ARBA00022963"/>
    </source>
</evidence>
<feature type="active site" description="Nucleophile" evidence="4">
    <location>
        <position position="60"/>
    </location>
</feature>
<keyword evidence="3 4" id="KW-0443">Lipid metabolism</keyword>
<gene>
    <name evidence="6" type="ORF">B0J13DRAFT_640263</name>
</gene>
<accession>A0A9P9EGN1</accession>
<dbReference type="GO" id="GO:0046486">
    <property type="term" value="P:glycerolipid metabolic process"/>
    <property type="evidence" value="ECO:0007669"/>
    <property type="project" value="UniProtKB-ARBA"/>
</dbReference>
<evidence type="ECO:0000256" key="3">
    <source>
        <dbReference type="ARBA" id="ARBA00023098"/>
    </source>
</evidence>
<evidence type="ECO:0000313" key="6">
    <source>
        <dbReference type="EMBL" id="KAH7136769.1"/>
    </source>
</evidence>
<dbReference type="PROSITE" id="PS51635">
    <property type="entry name" value="PNPLA"/>
    <property type="match status" value="1"/>
</dbReference>
<keyword evidence="6" id="KW-0808">Transferase</keyword>
<dbReference type="CDD" id="cd07216">
    <property type="entry name" value="Pat17_PNPLA8_PNPLA9_like3"/>
    <property type="match status" value="1"/>
</dbReference>
<dbReference type="InterPro" id="IPR016035">
    <property type="entry name" value="Acyl_Trfase/lysoPLipase"/>
</dbReference>
<feature type="short sequence motif" description="GXGXXG" evidence="4">
    <location>
        <begin position="22"/>
        <end position="27"/>
    </location>
</feature>
<evidence type="ECO:0000259" key="5">
    <source>
        <dbReference type="PROSITE" id="PS51635"/>
    </source>
</evidence>
<dbReference type="Gene3D" id="3.40.1090.10">
    <property type="entry name" value="Cytosolic phospholipase A2 catalytic domain"/>
    <property type="match status" value="1"/>
</dbReference>
<proteinExistence type="predicted"/>
<dbReference type="InterPro" id="IPR002641">
    <property type="entry name" value="PNPLA_dom"/>
</dbReference>
<feature type="domain" description="PNPLA" evidence="5">
    <location>
        <begin position="18"/>
        <end position="215"/>
    </location>
</feature>